<evidence type="ECO:0000313" key="1">
    <source>
        <dbReference type="EMBL" id="CAB4167489.1"/>
    </source>
</evidence>
<organism evidence="1">
    <name type="scientific">uncultured Caudovirales phage</name>
    <dbReference type="NCBI Taxonomy" id="2100421"/>
    <lineage>
        <taxon>Viruses</taxon>
        <taxon>Duplodnaviria</taxon>
        <taxon>Heunggongvirae</taxon>
        <taxon>Uroviricota</taxon>
        <taxon>Caudoviricetes</taxon>
        <taxon>Peduoviridae</taxon>
        <taxon>Maltschvirus</taxon>
        <taxon>Maltschvirus maltsch</taxon>
    </lineage>
</organism>
<reference evidence="1" key="1">
    <citation type="submission" date="2020-04" db="EMBL/GenBank/DDBJ databases">
        <authorList>
            <person name="Chiriac C."/>
            <person name="Salcher M."/>
            <person name="Ghai R."/>
            <person name="Kavagutti S V."/>
        </authorList>
    </citation>
    <scope>NUCLEOTIDE SEQUENCE</scope>
</reference>
<dbReference type="EMBL" id="LR796806">
    <property type="protein sequence ID" value="CAB4167489.1"/>
    <property type="molecule type" value="Genomic_DNA"/>
</dbReference>
<name>A0A6J5P6P6_9CAUD</name>
<accession>A0A6J5P6P6</accession>
<sequence length="173" mass="19961">MEQKHCPHCKRDLPFASFHKDKRTSSGLRCWCKECCSWKFQHQFMGTEAYQKRLRRYYENRRAVVAVDPKPQWVTYAMSNAKRRSKEIGVEYSLTREEITAVFPDMCPLLGTPFVFSQGKTLPESPSLDRKDSSKGYTPDNIWVISAKANRIKSDATTDEITMVADNLRKAGV</sequence>
<dbReference type="Gene3D" id="3.30.40.220">
    <property type="match status" value="1"/>
</dbReference>
<proteinExistence type="predicted"/>
<protein>
    <submittedName>
        <fullName evidence="1">Uncharacterized protein</fullName>
    </submittedName>
</protein>
<gene>
    <name evidence="1" type="ORF">UFOVP858_35</name>
</gene>